<comment type="caution">
    <text evidence="1">The sequence shown here is derived from an EMBL/GenBank/DDBJ whole genome shotgun (WGS) entry which is preliminary data.</text>
</comment>
<evidence type="ECO:0000313" key="1">
    <source>
        <dbReference type="EMBL" id="HFC97654.1"/>
    </source>
</evidence>
<dbReference type="SUPFAM" id="SSF103007">
    <property type="entry name" value="Hypothetical protein TT1725"/>
    <property type="match status" value="1"/>
</dbReference>
<name>A0A7C3CRX6_9BACT</name>
<dbReference type="EMBL" id="DRMH01000053">
    <property type="protein sequence ID" value="HFC97654.1"/>
    <property type="molecule type" value="Genomic_DNA"/>
</dbReference>
<dbReference type="Pfam" id="PF04456">
    <property type="entry name" value="DUF503"/>
    <property type="match status" value="1"/>
</dbReference>
<gene>
    <name evidence="1" type="ORF">ENJ40_04230</name>
</gene>
<reference evidence="1" key="1">
    <citation type="journal article" date="2020" name="mSystems">
        <title>Genome- and Community-Level Interaction Insights into Carbon Utilization and Element Cycling Functions of Hydrothermarchaeota in Hydrothermal Sediment.</title>
        <authorList>
            <person name="Zhou Z."/>
            <person name="Liu Y."/>
            <person name="Xu W."/>
            <person name="Pan J."/>
            <person name="Luo Z.H."/>
            <person name="Li M."/>
        </authorList>
    </citation>
    <scope>NUCLEOTIDE SEQUENCE [LARGE SCALE GENOMIC DNA]</scope>
    <source>
        <strain evidence="1">HyVt-483</strain>
    </source>
</reference>
<proteinExistence type="predicted"/>
<dbReference type="InterPro" id="IPR007546">
    <property type="entry name" value="DUF503"/>
</dbReference>
<organism evidence="1">
    <name type="scientific">Thermosulfurimonas dismutans</name>
    <dbReference type="NCBI Taxonomy" id="999894"/>
    <lineage>
        <taxon>Bacteria</taxon>
        <taxon>Pseudomonadati</taxon>
        <taxon>Thermodesulfobacteriota</taxon>
        <taxon>Thermodesulfobacteria</taxon>
        <taxon>Thermodesulfobacteriales</taxon>
        <taxon>Thermodesulfobacteriaceae</taxon>
        <taxon>Thermosulfurimonas</taxon>
    </lineage>
</organism>
<dbReference type="InterPro" id="IPR036746">
    <property type="entry name" value="TT1725-like_sf"/>
</dbReference>
<dbReference type="Proteomes" id="UP000886043">
    <property type="component" value="Unassembled WGS sequence"/>
</dbReference>
<protein>
    <submittedName>
        <fullName evidence="1">DUF503 domain-containing protein</fullName>
    </submittedName>
</protein>
<dbReference type="PANTHER" id="PTHR36441">
    <property type="entry name" value="HYPOTHETICAL CYTOSOLIC PROTEIN"/>
    <property type="match status" value="1"/>
</dbReference>
<accession>A0A7C3CRX6</accession>
<sequence length="96" mass="10765">MVVGVVRMEFFIPGNHSLKGKRQVVKSLVHRLEARFRKISVAEVGEQDLWQKAVIGVSTVGSDQALVDRCLNEVLSFVENFDGLELLSAEIDFISY</sequence>
<dbReference type="Gene3D" id="3.30.70.1120">
    <property type="entry name" value="TT1725-like"/>
    <property type="match status" value="1"/>
</dbReference>
<dbReference type="PANTHER" id="PTHR36441:SF1">
    <property type="entry name" value="DUF503 DOMAIN-CONTAINING PROTEIN"/>
    <property type="match status" value="1"/>
</dbReference>
<dbReference type="AlphaFoldDB" id="A0A7C3CRX6"/>